<protein>
    <submittedName>
        <fullName evidence="2">Uncharacterized protein</fullName>
    </submittedName>
</protein>
<dbReference type="AlphaFoldDB" id="A0A645EQ96"/>
<gene>
    <name evidence="2" type="ORF">SDC9_150672</name>
</gene>
<reference evidence="2" key="1">
    <citation type="submission" date="2019-08" db="EMBL/GenBank/DDBJ databases">
        <authorList>
            <person name="Kucharzyk K."/>
            <person name="Murdoch R.W."/>
            <person name="Higgins S."/>
            <person name="Loffler F."/>
        </authorList>
    </citation>
    <scope>NUCLEOTIDE SEQUENCE</scope>
</reference>
<evidence type="ECO:0000256" key="1">
    <source>
        <dbReference type="SAM" id="MobiDB-lite"/>
    </source>
</evidence>
<feature type="region of interest" description="Disordered" evidence="1">
    <location>
        <begin position="41"/>
        <end position="78"/>
    </location>
</feature>
<sequence length="78" mass="8458">MIGLRLAQGELLQLRHGLAGAFQTRAGRQLSQRDDIALIFGGKKGRGQSHEHEDHTGDYQQVDDEGLHGALDHTGQSG</sequence>
<dbReference type="EMBL" id="VSSQ01049362">
    <property type="protein sequence ID" value="MPN03442.1"/>
    <property type="molecule type" value="Genomic_DNA"/>
</dbReference>
<comment type="caution">
    <text evidence="2">The sequence shown here is derived from an EMBL/GenBank/DDBJ whole genome shotgun (WGS) entry which is preliminary data.</text>
</comment>
<organism evidence="2">
    <name type="scientific">bioreactor metagenome</name>
    <dbReference type="NCBI Taxonomy" id="1076179"/>
    <lineage>
        <taxon>unclassified sequences</taxon>
        <taxon>metagenomes</taxon>
        <taxon>ecological metagenomes</taxon>
    </lineage>
</organism>
<name>A0A645EQ96_9ZZZZ</name>
<evidence type="ECO:0000313" key="2">
    <source>
        <dbReference type="EMBL" id="MPN03442.1"/>
    </source>
</evidence>
<proteinExistence type="predicted"/>
<accession>A0A645EQ96</accession>
<feature type="compositionally biased region" description="Basic and acidic residues" evidence="1">
    <location>
        <begin position="48"/>
        <end position="57"/>
    </location>
</feature>